<feature type="compositionally biased region" description="Pro residues" evidence="1">
    <location>
        <begin position="532"/>
        <end position="546"/>
    </location>
</feature>
<gene>
    <name evidence="3" type="ORF">MYCFIDRAFT_216798</name>
</gene>
<organism evidence="3 4">
    <name type="scientific">Pseudocercospora fijiensis (strain CIRAD86)</name>
    <name type="common">Black leaf streak disease fungus</name>
    <name type="synonym">Mycosphaerella fijiensis</name>
    <dbReference type="NCBI Taxonomy" id="383855"/>
    <lineage>
        <taxon>Eukaryota</taxon>
        <taxon>Fungi</taxon>
        <taxon>Dikarya</taxon>
        <taxon>Ascomycota</taxon>
        <taxon>Pezizomycotina</taxon>
        <taxon>Dothideomycetes</taxon>
        <taxon>Dothideomycetidae</taxon>
        <taxon>Mycosphaerellales</taxon>
        <taxon>Mycosphaerellaceae</taxon>
        <taxon>Pseudocercospora</taxon>
    </lineage>
</organism>
<dbReference type="HOGENOM" id="CLU_463162_0_0_1"/>
<dbReference type="KEGG" id="pfj:MYCFIDRAFT_216798"/>
<dbReference type="OrthoDB" id="5986190at2759"/>
<dbReference type="STRING" id="383855.M3AP85"/>
<accession>M3AP85</accession>
<keyword evidence="4" id="KW-1185">Reference proteome</keyword>
<reference evidence="3 4" key="1">
    <citation type="journal article" date="2012" name="PLoS Pathog.">
        <title>Diverse lifestyles and strategies of plant pathogenesis encoded in the genomes of eighteen Dothideomycetes fungi.</title>
        <authorList>
            <person name="Ohm R.A."/>
            <person name="Feau N."/>
            <person name="Henrissat B."/>
            <person name="Schoch C.L."/>
            <person name="Horwitz B.A."/>
            <person name="Barry K.W."/>
            <person name="Condon B.J."/>
            <person name="Copeland A.C."/>
            <person name="Dhillon B."/>
            <person name="Glaser F."/>
            <person name="Hesse C.N."/>
            <person name="Kosti I."/>
            <person name="LaButti K."/>
            <person name="Lindquist E.A."/>
            <person name="Lucas S."/>
            <person name="Salamov A.A."/>
            <person name="Bradshaw R.E."/>
            <person name="Ciuffetti L."/>
            <person name="Hamelin R.C."/>
            <person name="Kema G.H.J."/>
            <person name="Lawrence C."/>
            <person name="Scott J.A."/>
            <person name="Spatafora J.W."/>
            <person name="Turgeon B.G."/>
            <person name="de Wit P.J.G.M."/>
            <person name="Zhong S."/>
            <person name="Goodwin S.B."/>
            <person name="Grigoriev I.V."/>
        </authorList>
    </citation>
    <scope>NUCLEOTIDE SEQUENCE [LARGE SCALE GENOMIC DNA]</scope>
    <source>
        <strain evidence="3 4">CIRAD86</strain>
    </source>
</reference>
<evidence type="ECO:0000313" key="4">
    <source>
        <dbReference type="Proteomes" id="UP000016932"/>
    </source>
</evidence>
<dbReference type="Gene3D" id="1.10.510.10">
    <property type="entry name" value="Transferase(Phosphotransferase) domain 1"/>
    <property type="match status" value="1"/>
</dbReference>
<dbReference type="InterPro" id="IPR011009">
    <property type="entry name" value="Kinase-like_dom_sf"/>
</dbReference>
<evidence type="ECO:0000313" key="3">
    <source>
        <dbReference type="EMBL" id="EME78933.1"/>
    </source>
</evidence>
<evidence type="ECO:0000256" key="1">
    <source>
        <dbReference type="SAM" id="MobiDB-lite"/>
    </source>
</evidence>
<dbReference type="PROSITE" id="PS50011">
    <property type="entry name" value="PROTEIN_KINASE_DOM"/>
    <property type="match status" value="1"/>
</dbReference>
<feature type="domain" description="Protein kinase" evidence="2">
    <location>
        <begin position="166"/>
        <end position="454"/>
    </location>
</feature>
<sequence>MSGSSQPDHERDLQALLQWIKRNTVESHDVTTGAVQPGGEFIPAAAVEEYLSDGGTYGRTKSILRNVFFGNPTKIEKTVAEKCPRILCILAELGSANLISEFVRYPNLHDRRLPFDSPRVAPKNFPVSTKDPDFYEAFYKKQWKYFAPELYPEIQAELLDEYVLPFERLELKGKGHDAWVYRATVHKMHDKLTQGSGSATRYTREVLAFEHVTNSGNRDMVGLIACHSSFKYRDTFNIILEYADHGSLQDFFDEFSSPTSGEMMIDFWESMFDTARAMYSIHEHFLGTDSNGNRTDVQGFKHVMEGEPEASVKAAFGTRTYGAPECYAISEHTMHARNDVKRSTDVWSLGCIYSEAVVWAVKGPKQLSQYRRERGLENSYLKTDFRDGACFHDGQRVLKAVGIQHDDLRRHFMDRDFITGKVIDNLIIEMLDHRAARRPSADQLVGKAEKQIALARISGGSTYTDHHTVLNEAGRVFQSPDHSRANTVYPYPNGLDIGPMLPSIADLQEVGKGPSHGLNSQTLPVIAGPSTHHPPQPPPPRPPPLITPANLALKHGRAVEAILEEVGQVLTKLSTTTFAGTAEVSRGAS</sequence>
<dbReference type="GeneID" id="19338309"/>
<dbReference type="InterPro" id="IPR000719">
    <property type="entry name" value="Prot_kinase_dom"/>
</dbReference>
<dbReference type="PANTHER" id="PTHR24359:SF1">
    <property type="entry name" value="INHIBITOR OF NUCLEAR FACTOR KAPPA-B KINASE EPSILON SUBUNIT HOMOLOG 1-RELATED"/>
    <property type="match status" value="1"/>
</dbReference>
<dbReference type="SUPFAM" id="SSF56112">
    <property type="entry name" value="Protein kinase-like (PK-like)"/>
    <property type="match status" value="1"/>
</dbReference>
<dbReference type="GO" id="GO:0005524">
    <property type="term" value="F:ATP binding"/>
    <property type="evidence" value="ECO:0007669"/>
    <property type="project" value="InterPro"/>
</dbReference>
<protein>
    <recommendedName>
        <fullName evidence="2">Protein kinase domain-containing protein</fullName>
    </recommendedName>
</protein>
<proteinExistence type="predicted"/>
<name>M3AP85_PSEFD</name>
<dbReference type="RefSeq" id="XP_007931175.1">
    <property type="nucleotide sequence ID" value="XM_007932984.1"/>
</dbReference>
<dbReference type="eggNOG" id="KOG0198">
    <property type="taxonomic scope" value="Eukaryota"/>
</dbReference>
<dbReference type="AlphaFoldDB" id="M3AP85"/>
<dbReference type="PANTHER" id="PTHR24359">
    <property type="entry name" value="SERINE/THREONINE-PROTEIN KINASE SBK1"/>
    <property type="match status" value="1"/>
</dbReference>
<dbReference type="VEuPathDB" id="FungiDB:MYCFIDRAFT_216798"/>
<dbReference type="GO" id="GO:0004674">
    <property type="term" value="F:protein serine/threonine kinase activity"/>
    <property type="evidence" value="ECO:0007669"/>
    <property type="project" value="TreeGrafter"/>
</dbReference>
<dbReference type="EMBL" id="KB446563">
    <property type="protein sequence ID" value="EME78933.1"/>
    <property type="molecule type" value="Genomic_DNA"/>
</dbReference>
<dbReference type="Proteomes" id="UP000016932">
    <property type="component" value="Unassembled WGS sequence"/>
</dbReference>
<evidence type="ECO:0000259" key="2">
    <source>
        <dbReference type="PROSITE" id="PS50011"/>
    </source>
</evidence>
<dbReference type="SMART" id="SM00220">
    <property type="entry name" value="S_TKc"/>
    <property type="match status" value="1"/>
</dbReference>
<feature type="region of interest" description="Disordered" evidence="1">
    <location>
        <begin position="508"/>
        <end position="546"/>
    </location>
</feature>